<proteinExistence type="predicted"/>
<accession>A0A9Q1F8N2</accession>
<dbReference type="Gene3D" id="3.40.50.12700">
    <property type="match status" value="1"/>
</dbReference>
<dbReference type="AlphaFoldDB" id="A0A9Q1F8N2"/>
<name>A0A9Q1F8N2_SYNKA</name>
<sequence length="169" mass="18589">MIERLEAIVISMQFLAYSLYKAPGLQETGAGLASCLVKQRGSLDPPDPHPFPFTHLSLLSPGCLTAMPPSPQDSTTSTLVISSSMPTTYNIDTIIIYIGTNDIRAGQSEVLKRLPSTWLKDYCAATGIPYINNFDLFWARPILLKHDGLHPNRRGSQMLSVNIDSGLRE</sequence>
<protein>
    <recommendedName>
        <fullName evidence="3">SGNH hydrolase-type esterase domain-containing protein</fullName>
    </recommendedName>
</protein>
<dbReference type="SUPFAM" id="SSF52266">
    <property type="entry name" value="SGNH hydrolase"/>
    <property type="match status" value="1"/>
</dbReference>
<comment type="caution">
    <text evidence="1">The sequence shown here is derived from an EMBL/GenBank/DDBJ whole genome shotgun (WGS) entry which is preliminary data.</text>
</comment>
<reference evidence="1" key="1">
    <citation type="journal article" date="2023" name="Science">
        <title>Genome structures resolve the early diversification of teleost fishes.</title>
        <authorList>
            <person name="Parey E."/>
            <person name="Louis A."/>
            <person name="Montfort J."/>
            <person name="Bouchez O."/>
            <person name="Roques C."/>
            <person name="Iampietro C."/>
            <person name="Lluch J."/>
            <person name="Castinel A."/>
            <person name="Donnadieu C."/>
            <person name="Desvignes T."/>
            <person name="Floi Bucao C."/>
            <person name="Jouanno E."/>
            <person name="Wen M."/>
            <person name="Mejri S."/>
            <person name="Dirks R."/>
            <person name="Jansen H."/>
            <person name="Henkel C."/>
            <person name="Chen W.J."/>
            <person name="Zahm M."/>
            <person name="Cabau C."/>
            <person name="Klopp C."/>
            <person name="Thompson A.W."/>
            <person name="Robinson-Rechavi M."/>
            <person name="Braasch I."/>
            <person name="Lecointre G."/>
            <person name="Bobe J."/>
            <person name="Postlethwait J.H."/>
            <person name="Berthelot C."/>
            <person name="Roest Crollius H."/>
            <person name="Guiguen Y."/>
        </authorList>
    </citation>
    <scope>NUCLEOTIDE SEQUENCE</scope>
    <source>
        <strain evidence="1">WJC10195</strain>
    </source>
</reference>
<evidence type="ECO:0000313" key="2">
    <source>
        <dbReference type="Proteomes" id="UP001152622"/>
    </source>
</evidence>
<dbReference type="Proteomes" id="UP001152622">
    <property type="component" value="Chromosome 7"/>
</dbReference>
<keyword evidence="2" id="KW-1185">Reference proteome</keyword>
<dbReference type="EMBL" id="JAINUF010000007">
    <property type="protein sequence ID" value="KAJ8353307.1"/>
    <property type="molecule type" value="Genomic_DNA"/>
</dbReference>
<gene>
    <name evidence="1" type="ORF">SKAU_G00208740</name>
</gene>
<evidence type="ECO:0000313" key="1">
    <source>
        <dbReference type="EMBL" id="KAJ8353307.1"/>
    </source>
</evidence>
<evidence type="ECO:0008006" key="3">
    <source>
        <dbReference type="Google" id="ProtNLM"/>
    </source>
</evidence>
<dbReference type="OrthoDB" id="8871915at2759"/>
<organism evidence="1 2">
    <name type="scientific">Synaphobranchus kaupii</name>
    <name type="common">Kaup's arrowtooth eel</name>
    <dbReference type="NCBI Taxonomy" id="118154"/>
    <lineage>
        <taxon>Eukaryota</taxon>
        <taxon>Metazoa</taxon>
        <taxon>Chordata</taxon>
        <taxon>Craniata</taxon>
        <taxon>Vertebrata</taxon>
        <taxon>Euteleostomi</taxon>
        <taxon>Actinopterygii</taxon>
        <taxon>Neopterygii</taxon>
        <taxon>Teleostei</taxon>
        <taxon>Anguilliformes</taxon>
        <taxon>Synaphobranchidae</taxon>
        <taxon>Synaphobranchus</taxon>
    </lineage>
</organism>